<gene>
    <name evidence="1" type="ORF">D4T97_016100</name>
</gene>
<keyword evidence="2" id="KW-1185">Reference proteome</keyword>
<name>A0A429XW72_9BACI</name>
<comment type="caution">
    <text evidence="1">The sequence shown here is derived from an EMBL/GenBank/DDBJ whole genome shotgun (WGS) entry which is preliminary data.</text>
</comment>
<proteinExistence type="predicted"/>
<dbReference type="AlphaFoldDB" id="A0A429XW72"/>
<dbReference type="Proteomes" id="UP000287156">
    <property type="component" value="Unassembled WGS sequence"/>
</dbReference>
<organism evidence="1 2">
    <name type="scientific">Siminovitchia acidinfaciens</name>
    <dbReference type="NCBI Taxonomy" id="2321395"/>
    <lineage>
        <taxon>Bacteria</taxon>
        <taxon>Bacillati</taxon>
        <taxon>Bacillota</taxon>
        <taxon>Bacilli</taxon>
        <taxon>Bacillales</taxon>
        <taxon>Bacillaceae</taxon>
        <taxon>Siminovitchia</taxon>
    </lineage>
</organism>
<sequence>MIFYHGTTSKLIYYFFQISLERCSHQTDCGSGFYIITNLTQAKNFIKRGGVDP</sequence>
<protein>
    <submittedName>
        <fullName evidence="1">DUF3990 domain-containing protein</fullName>
    </submittedName>
</protein>
<reference evidence="1" key="1">
    <citation type="submission" date="2018-12" db="EMBL/GenBank/DDBJ databases">
        <authorList>
            <person name="Sun L."/>
            <person name="Chen Z."/>
        </authorList>
    </citation>
    <scope>NUCLEOTIDE SEQUENCE [LARGE SCALE GENOMIC DNA]</scope>
    <source>
        <strain evidence="1">3-2-2</strain>
    </source>
</reference>
<evidence type="ECO:0000313" key="2">
    <source>
        <dbReference type="Proteomes" id="UP000287156"/>
    </source>
</evidence>
<dbReference type="EMBL" id="QYTV02000008">
    <property type="protein sequence ID" value="RST72611.1"/>
    <property type="molecule type" value="Genomic_DNA"/>
</dbReference>
<evidence type="ECO:0000313" key="1">
    <source>
        <dbReference type="EMBL" id="RST72611.1"/>
    </source>
</evidence>
<accession>A0A429XW72</accession>